<dbReference type="InterPro" id="IPR002509">
    <property type="entry name" value="NODB_dom"/>
</dbReference>
<dbReference type="SUPFAM" id="SSF88713">
    <property type="entry name" value="Glycoside hydrolase/deacetylase"/>
    <property type="match status" value="1"/>
</dbReference>
<dbReference type="PROSITE" id="PS51677">
    <property type="entry name" value="NODB"/>
    <property type="match status" value="1"/>
</dbReference>
<dbReference type="InterPro" id="IPR011330">
    <property type="entry name" value="Glyco_hydro/deAcase_b/a-brl"/>
</dbReference>
<dbReference type="Proteomes" id="UP000429595">
    <property type="component" value="Unassembled WGS sequence"/>
</dbReference>
<sequence>MKRKYIIYLMLLASALVLTLGNVANPYAAVPTESDARSAIPTSARMDKEGLYKKIEAYSKKHKVKPIDAKVDRIWKAIPGYNGLEVNSKASYKKMKASGKFDANKVVYKEVSPNVHLEDLDPEPIYRGNPQKPMVTLLINVAWGNEYIPGILEVLNDHQTKATFFFDGSWVKKNPDLAKMIGEEGHEIGNHAYSHPNLQQRSEAETMEELEKTNDVIKETLDIKPKWFAPPSGSFNQVTVNVADQLDMKTILWTVDTVDWKKPSTSEMVSRVVSKVENGSMVLMHPTKPVAEGLKTMIADIKGKGYQLGTVSDLMSEKRIN</sequence>
<feature type="domain" description="NodB homology" evidence="2">
    <location>
        <begin position="133"/>
        <end position="309"/>
    </location>
</feature>
<reference evidence="3 4" key="1">
    <citation type="submission" date="2019-10" db="EMBL/GenBank/DDBJ databases">
        <title>Bacillus aerolatum sp. nov., isolated from bioaerosol of sport playgrounds.</title>
        <authorList>
            <person name="Chen P."/>
            <person name="Zhang G."/>
        </authorList>
    </citation>
    <scope>NUCLEOTIDE SEQUENCE [LARGE SCALE GENOMIC DNA]</scope>
    <source>
        <strain evidence="3 4">CX253</strain>
    </source>
</reference>
<accession>A0A6I1FKJ1</accession>
<dbReference type="AlphaFoldDB" id="A0A6I1FKJ1"/>
<evidence type="ECO:0000259" key="2">
    <source>
        <dbReference type="PROSITE" id="PS51677"/>
    </source>
</evidence>
<dbReference type="PANTHER" id="PTHR10587">
    <property type="entry name" value="GLYCOSYL TRANSFERASE-RELATED"/>
    <property type="match status" value="1"/>
</dbReference>
<evidence type="ECO:0000313" key="4">
    <source>
        <dbReference type="Proteomes" id="UP000429595"/>
    </source>
</evidence>
<feature type="signal peptide" evidence="1">
    <location>
        <begin position="1"/>
        <end position="28"/>
    </location>
</feature>
<keyword evidence="1" id="KW-0732">Signal</keyword>
<dbReference type="Pfam" id="PF01522">
    <property type="entry name" value="Polysacc_deac_1"/>
    <property type="match status" value="1"/>
</dbReference>
<dbReference type="GO" id="GO:0005975">
    <property type="term" value="P:carbohydrate metabolic process"/>
    <property type="evidence" value="ECO:0007669"/>
    <property type="project" value="InterPro"/>
</dbReference>
<comment type="caution">
    <text evidence="3">The sequence shown here is derived from an EMBL/GenBank/DDBJ whole genome shotgun (WGS) entry which is preliminary data.</text>
</comment>
<dbReference type="EMBL" id="WEIO01000001">
    <property type="protein sequence ID" value="KAB7709249.1"/>
    <property type="molecule type" value="Genomic_DNA"/>
</dbReference>
<dbReference type="RefSeq" id="WP_152149775.1">
    <property type="nucleotide sequence ID" value="NZ_WEIO01000001.1"/>
</dbReference>
<dbReference type="InterPro" id="IPR050248">
    <property type="entry name" value="Polysacc_deacetylase_ArnD"/>
</dbReference>
<dbReference type="NCBIfam" id="TIGR02873">
    <property type="entry name" value="spore_ylxY"/>
    <property type="match status" value="1"/>
</dbReference>
<dbReference type="InterPro" id="IPR014228">
    <property type="entry name" value="Spore_polysacc_deacetyl_YlxY"/>
</dbReference>
<dbReference type="Gene3D" id="3.20.20.370">
    <property type="entry name" value="Glycoside hydrolase/deacetylase"/>
    <property type="match status" value="1"/>
</dbReference>
<gene>
    <name evidence="3" type="ORF">F9802_02755</name>
</gene>
<feature type="chain" id="PRO_5038589920" evidence="1">
    <location>
        <begin position="29"/>
        <end position="321"/>
    </location>
</feature>
<organism evidence="3 4">
    <name type="scientific">Bacillus aerolatus</name>
    <dbReference type="NCBI Taxonomy" id="2653354"/>
    <lineage>
        <taxon>Bacteria</taxon>
        <taxon>Bacillati</taxon>
        <taxon>Bacillota</taxon>
        <taxon>Bacilli</taxon>
        <taxon>Bacillales</taxon>
        <taxon>Bacillaceae</taxon>
        <taxon>Bacillus</taxon>
    </lineage>
</organism>
<name>A0A6I1FKJ1_9BACI</name>
<dbReference type="PANTHER" id="PTHR10587:SF80">
    <property type="entry name" value="CHITOOLIGOSACCHARIDE DEACETYLASE"/>
    <property type="match status" value="1"/>
</dbReference>
<evidence type="ECO:0000313" key="3">
    <source>
        <dbReference type="EMBL" id="KAB7709249.1"/>
    </source>
</evidence>
<evidence type="ECO:0000256" key="1">
    <source>
        <dbReference type="SAM" id="SignalP"/>
    </source>
</evidence>
<dbReference type="GO" id="GO:0016810">
    <property type="term" value="F:hydrolase activity, acting on carbon-nitrogen (but not peptide) bonds"/>
    <property type="evidence" value="ECO:0007669"/>
    <property type="project" value="InterPro"/>
</dbReference>
<dbReference type="GO" id="GO:0016020">
    <property type="term" value="C:membrane"/>
    <property type="evidence" value="ECO:0007669"/>
    <property type="project" value="TreeGrafter"/>
</dbReference>
<keyword evidence="4" id="KW-1185">Reference proteome</keyword>
<dbReference type="CDD" id="cd10950">
    <property type="entry name" value="CE4_BsYlxY_like"/>
    <property type="match status" value="1"/>
</dbReference>
<protein>
    <submittedName>
        <fullName evidence="3">Polysaccharide deacetylase family protein</fullName>
    </submittedName>
</protein>
<proteinExistence type="predicted"/>